<dbReference type="GeneID" id="14870434"/>
<evidence type="ECO:0000313" key="2">
    <source>
        <dbReference type="EMBL" id="EGG18264.1"/>
    </source>
</evidence>
<dbReference type="Gene3D" id="1.25.40.20">
    <property type="entry name" value="Ankyrin repeat-containing domain"/>
    <property type="match status" value="2"/>
</dbReference>
<sequence>MEIQLYRNVFKNVILKRQISYHVHCNHSKFSCGIRQDNEFDPNQLVRLNRYDLINSKFMYIIFPATLIEKRKSNSSNSSSNSSSSSTISFFEEEGNMANNNFYYHWSVSTLIHLMDHEYRKFISPLSHSPHSQHSHQSSSSSSSSSTSSPYFSPIAISPRISPSSSSPVLSMMDPSISSDVSSTCCMSPSFQSFHNNHTPVSTNIKESIILRLLNLFEQDTTRPYFERCVHFTSTVLIHAIRLEWKQVIIDIVRTNPQSVTDKCWKSAFEYGVRDLSILDTLAQGKYFYFEAISSLVQLPNIAAKKGRLDLLTWLHQNKFKLGRATADYAAEAGHLDCLVFLLETANSEYNRAYDLAVQNNHIQIIFYLEHSYNALPTHSTIQNACNNNNINLIQNLLSKLQLIQSNQTINNQQNNQQQLQKKGITFKGLIKKTFKSSSSSSSSTLKPNRISLVEGDFRWVEIATQKGHYQLLQYLLNNGNGIPLFEMNSSIPLGSLWNHAASVGDLESMSVLKPFLAQQDYKSQNPRAMYLAASNGHDKCLIFANESNLESNNDQSYIISTFEKSLESLNIDCIKYLLNQFSRETISMIDISVMVDCKDSKKILEILRLLSQFLSDEQMKKIPISIIVGSLEIFKYIEVYYPQLLIDSTEFLDLAAMSNRLDVLEYIIYQNKRHNWRCTTNALIVAAKRGYIGVVKCLFTLLSEHEFSRKLKKTCLLGAIGNGHEKTTKFLLDHFGMGLDICDVCELIKHCCKTYQTNLLDILTHHLWKYVGCGVDGMRLEWDEELGGQFCRHFPTLLYMLDHFQSVSVFERYFLDFIRSGSDMEVDVFALVYERMEITLPSRNGLQILAEAVSFNRSELLVYLLKKVNLPLTDHFKSYIHSILDKNQKDTNSSKILENFIKLNNL</sequence>
<dbReference type="SMART" id="SM00248">
    <property type="entry name" value="ANK"/>
    <property type="match status" value="7"/>
</dbReference>
<dbReference type="EMBL" id="GL883018">
    <property type="protein sequence ID" value="EGG18264.1"/>
    <property type="molecule type" value="Genomic_DNA"/>
</dbReference>
<dbReference type="InterPro" id="IPR052050">
    <property type="entry name" value="SecEffector_AnkRepeat"/>
</dbReference>
<feature type="region of interest" description="Disordered" evidence="1">
    <location>
        <begin position="126"/>
        <end position="147"/>
    </location>
</feature>
<proteinExistence type="predicted"/>
<keyword evidence="3" id="KW-1185">Reference proteome</keyword>
<dbReference type="Proteomes" id="UP000007797">
    <property type="component" value="Unassembled WGS sequence"/>
</dbReference>
<protein>
    <recommendedName>
        <fullName evidence="4">Ankyrin repeat-containing protein</fullName>
    </recommendedName>
</protein>
<name>F4Q0B3_CACFS</name>
<evidence type="ECO:0008006" key="4">
    <source>
        <dbReference type="Google" id="ProtNLM"/>
    </source>
</evidence>
<dbReference type="Pfam" id="PF12796">
    <property type="entry name" value="Ank_2"/>
    <property type="match status" value="1"/>
</dbReference>
<organism evidence="2 3">
    <name type="scientific">Cavenderia fasciculata</name>
    <name type="common">Slime mold</name>
    <name type="synonym">Dictyostelium fasciculatum</name>
    <dbReference type="NCBI Taxonomy" id="261658"/>
    <lineage>
        <taxon>Eukaryota</taxon>
        <taxon>Amoebozoa</taxon>
        <taxon>Evosea</taxon>
        <taxon>Eumycetozoa</taxon>
        <taxon>Dictyostelia</taxon>
        <taxon>Acytosteliales</taxon>
        <taxon>Cavenderiaceae</taxon>
        <taxon>Cavenderia</taxon>
    </lineage>
</organism>
<dbReference type="PANTHER" id="PTHR46586">
    <property type="entry name" value="ANKYRIN REPEAT-CONTAINING PROTEIN"/>
    <property type="match status" value="1"/>
</dbReference>
<reference evidence="3" key="1">
    <citation type="journal article" date="2011" name="Genome Res.">
        <title>Phylogeny-wide analysis of social amoeba genomes highlights ancient origins for complex intercellular communication.</title>
        <authorList>
            <person name="Heidel A.J."/>
            <person name="Lawal H.M."/>
            <person name="Felder M."/>
            <person name="Schilde C."/>
            <person name="Helps N.R."/>
            <person name="Tunggal B."/>
            <person name="Rivero F."/>
            <person name="John U."/>
            <person name="Schleicher M."/>
            <person name="Eichinger L."/>
            <person name="Platzer M."/>
            <person name="Noegel A.A."/>
            <person name="Schaap P."/>
            <person name="Gloeckner G."/>
        </authorList>
    </citation>
    <scope>NUCLEOTIDE SEQUENCE [LARGE SCALE GENOMIC DNA]</scope>
    <source>
        <strain evidence="3">SH3</strain>
    </source>
</reference>
<gene>
    <name evidence="2" type="ORF">DFA_03756</name>
</gene>
<dbReference type="SUPFAM" id="SSF48403">
    <property type="entry name" value="Ankyrin repeat"/>
    <property type="match status" value="2"/>
</dbReference>
<dbReference type="AlphaFoldDB" id="F4Q0B3"/>
<evidence type="ECO:0000256" key="1">
    <source>
        <dbReference type="SAM" id="MobiDB-lite"/>
    </source>
</evidence>
<accession>F4Q0B3</accession>
<dbReference type="InterPro" id="IPR002110">
    <property type="entry name" value="Ankyrin_rpt"/>
</dbReference>
<dbReference type="PANTHER" id="PTHR46586:SF2">
    <property type="entry name" value="SWIM-TYPE DOMAIN-CONTAINING PROTEIN"/>
    <property type="match status" value="1"/>
</dbReference>
<dbReference type="KEGG" id="dfa:DFA_03756"/>
<dbReference type="InterPro" id="IPR036770">
    <property type="entry name" value="Ankyrin_rpt-contain_sf"/>
</dbReference>
<dbReference type="RefSeq" id="XP_004357087.1">
    <property type="nucleotide sequence ID" value="XM_004357032.1"/>
</dbReference>
<dbReference type="STRING" id="1054147.F4Q0B3"/>
<evidence type="ECO:0000313" key="3">
    <source>
        <dbReference type="Proteomes" id="UP000007797"/>
    </source>
</evidence>